<evidence type="ECO:0000256" key="6">
    <source>
        <dbReference type="PROSITE-ProRule" id="PRU01091"/>
    </source>
</evidence>
<feature type="DNA-binding region" description="OmpR/PhoB-type" evidence="6">
    <location>
        <begin position="1"/>
        <end position="79"/>
    </location>
</feature>
<keyword evidence="2" id="KW-0902">Two-component regulatory system</keyword>
<organism evidence="8 9">
    <name type="scientific">Kitasatospora viridis</name>
    <dbReference type="NCBI Taxonomy" id="281105"/>
    <lineage>
        <taxon>Bacteria</taxon>
        <taxon>Bacillati</taxon>
        <taxon>Actinomycetota</taxon>
        <taxon>Actinomycetes</taxon>
        <taxon>Kitasatosporales</taxon>
        <taxon>Streptomycetaceae</taxon>
        <taxon>Kitasatospora</taxon>
    </lineage>
</organism>
<comment type="similarity">
    <text evidence="1">Belongs to the AfsR/DnrI/RedD regulatory family.</text>
</comment>
<dbReference type="SMART" id="SM01043">
    <property type="entry name" value="BTAD"/>
    <property type="match status" value="1"/>
</dbReference>
<proteinExistence type="inferred from homology"/>
<evidence type="ECO:0000256" key="4">
    <source>
        <dbReference type="ARBA" id="ARBA00023125"/>
    </source>
</evidence>
<name>A0A561UCZ9_9ACTN</name>
<evidence type="ECO:0000313" key="8">
    <source>
        <dbReference type="EMBL" id="TWF97218.1"/>
    </source>
</evidence>
<dbReference type="Gene3D" id="1.25.40.10">
    <property type="entry name" value="Tetratricopeptide repeat domain"/>
    <property type="match status" value="2"/>
</dbReference>
<dbReference type="SUPFAM" id="SSF48452">
    <property type="entry name" value="TPR-like"/>
    <property type="match status" value="3"/>
</dbReference>
<dbReference type="CDD" id="cd15831">
    <property type="entry name" value="BTAD"/>
    <property type="match status" value="1"/>
</dbReference>
<dbReference type="InterPro" id="IPR001867">
    <property type="entry name" value="OmpR/PhoB-type_DNA-bd"/>
</dbReference>
<comment type="caution">
    <text evidence="8">The sequence shown here is derived from an EMBL/GenBank/DDBJ whole genome shotgun (WGS) entry which is preliminary data.</text>
</comment>
<evidence type="ECO:0000256" key="1">
    <source>
        <dbReference type="ARBA" id="ARBA00005820"/>
    </source>
</evidence>
<dbReference type="PROSITE" id="PS51755">
    <property type="entry name" value="OMPR_PHOB"/>
    <property type="match status" value="1"/>
</dbReference>
<dbReference type="GO" id="GO:0006355">
    <property type="term" value="P:regulation of DNA-templated transcription"/>
    <property type="evidence" value="ECO:0007669"/>
    <property type="project" value="InterPro"/>
</dbReference>
<dbReference type="InterPro" id="IPR005158">
    <property type="entry name" value="BTAD"/>
</dbReference>
<evidence type="ECO:0000259" key="7">
    <source>
        <dbReference type="PROSITE" id="PS51755"/>
    </source>
</evidence>
<dbReference type="EMBL" id="VIWT01000001">
    <property type="protein sequence ID" value="TWF97218.1"/>
    <property type="molecule type" value="Genomic_DNA"/>
</dbReference>
<dbReference type="RefSeq" id="WP_170304848.1">
    <property type="nucleotide sequence ID" value="NZ_BAAAMZ010000037.1"/>
</dbReference>
<feature type="domain" description="OmpR/PhoB-type" evidence="7">
    <location>
        <begin position="1"/>
        <end position="79"/>
    </location>
</feature>
<dbReference type="SUPFAM" id="SSF46894">
    <property type="entry name" value="C-terminal effector domain of the bipartite response regulators"/>
    <property type="match status" value="1"/>
</dbReference>
<dbReference type="GO" id="GO:0003677">
    <property type="term" value="F:DNA binding"/>
    <property type="evidence" value="ECO:0007669"/>
    <property type="project" value="UniProtKB-UniRule"/>
</dbReference>
<keyword evidence="5" id="KW-0804">Transcription</keyword>
<protein>
    <submittedName>
        <fullName evidence="8">DNA-binding SARP family transcriptional activator</fullName>
    </submittedName>
</protein>
<dbReference type="InterPro" id="IPR051677">
    <property type="entry name" value="AfsR-DnrI-RedD_regulator"/>
</dbReference>
<dbReference type="InterPro" id="IPR011990">
    <property type="entry name" value="TPR-like_helical_dom_sf"/>
</dbReference>
<dbReference type="InterPro" id="IPR016032">
    <property type="entry name" value="Sig_transdc_resp-reg_C-effctor"/>
</dbReference>
<dbReference type="Pfam" id="PF00486">
    <property type="entry name" value="Trans_reg_C"/>
    <property type="match status" value="1"/>
</dbReference>
<sequence>MNGSPAELAGAQRRAVLALLALRSERVVPIERFFELLWGDEPPARARAALQGHVAALRKVLAGSPFELHTRAPGYLLTGGADLIDVRRFEALAAAAEEHPQDAEAVELLERALGLWSGAALADLPDTELRRALVDQLDAARITVLTAWAERRLRLGSGAVAVPALEQSVRANGLREPVVALLIRCLHQAGRISDALSVYHQARERLAAELGVVPGAPLQAALAEVLAVGAEPEESAPGPAAVAVATPVEAAPRTVPRQLPRQSAGFVGRGREFGWLDRECGPERTGDGLAVVVGPAGAGKSATVIRWAHGVAHRFPDGQLFVDLRGFDPAGPVDPGEVLGQFLKALGVPEPSIPEDRAERAALYQQATDGLRLLVVLDNARGAEDVADLLPAGQAGATVVTSRNTLEDLVVTEGAALLRLTALPDDDALRLLERSLTPERVRAEEAAAQQLIALCDQLPLALRIAASRLAARPGWTIADLVAELSDERTRLRTLDTHGAVSIRTALSLTHRHLSAPAGQLLVLLAAHPGREVDGYAGAALLGTDLATARGALGELAAYHLLTESTPGRYTRHDLIRLYAVELFAEQPEQVRRQSTERLLDYYLQAADTCNEHLDPGHETYGERVHPPRAVPRPRDARASLAWFMSEEPTVRTLVATAADQDPDRAWRLVMLASGLYYGASRLIDWLSCLRSGLRAAERTGDPRAVAALEATIAAALVSVERISESVELCRQALDRTRPEDDFAHVRALFTLALATGSAGRPVEGEQLATRALRLARRDQPPERVASALAYAGALSGLAGDPVTALARVRECRAILAPYPAATIRAWAILTEAQALQALGEYAASEAAWAELLTICREAGFLHLHAIAEQSYADFLLRLGRAAEAARHLRAAIGLYRYHGHLTAAVTELLARAEQALAPDSAA</sequence>
<dbReference type="AlphaFoldDB" id="A0A561UCZ9"/>
<gene>
    <name evidence="8" type="ORF">FHX73_11998</name>
</gene>
<dbReference type="SUPFAM" id="SSF52540">
    <property type="entry name" value="P-loop containing nucleoside triphosphate hydrolases"/>
    <property type="match status" value="1"/>
</dbReference>
<keyword evidence="4 6" id="KW-0238">DNA-binding</keyword>
<dbReference type="PANTHER" id="PTHR35807:SF1">
    <property type="entry name" value="TRANSCRIPTIONAL REGULATOR REDD"/>
    <property type="match status" value="1"/>
</dbReference>
<dbReference type="InterPro" id="IPR036388">
    <property type="entry name" value="WH-like_DNA-bd_sf"/>
</dbReference>
<evidence type="ECO:0000256" key="3">
    <source>
        <dbReference type="ARBA" id="ARBA00023015"/>
    </source>
</evidence>
<keyword evidence="9" id="KW-1185">Reference proteome</keyword>
<accession>A0A561UCZ9</accession>
<keyword evidence="3" id="KW-0805">Transcription regulation</keyword>
<dbReference type="Pfam" id="PF03704">
    <property type="entry name" value="BTAD"/>
    <property type="match status" value="1"/>
</dbReference>
<dbReference type="Proteomes" id="UP000317940">
    <property type="component" value="Unassembled WGS sequence"/>
</dbReference>
<evidence type="ECO:0000256" key="5">
    <source>
        <dbReference type="ARBA" id="ARBA00023163"/>
    </source>
</evidence>
<reference evidence="8 9" key="1">
    <citation type="submission" date="2019-06" db="EMBL/GenBank/DDBJ databases">
        <title>Sequencing the genomes of 1000 actinobacteria strains.</title>
        <authorList>
            <person name="Klenk H.-P."/>
        </authorList>
    </citation>
    <scope>NUCLEOTIDE SEQUENCE [LARGE SCALE GENOMIC DNA]</scope>
    <source>
        <strain evidence="8 9">DSM 44826</strain>
    </source>
</reference>
<dbReference type="GO" id="GO:0000160">
    <property type="term" value="P:phosphorelay signal transduction system"/>
    <property type="evidence" value="ECO:0007669"/>
    <property type="project" value="UniProtKB-KW"/>
</dbReference>
<evidence type="ECO:0000313" key="9">
    <source>
        <dbReference type="Proteomes" id="UP000317940"/>
    </source>
</evidence>
<dbReference type="Gene3D" id="1.10.10.10">
    <property type="entry name" value="Winged helix-like DNA-binding domain superfamily/Winged helix DNA-binding domain"/>
    <property type="match status" value="1"/>
</dbReference>
<dbReference type="SMART" id="SM00862">
    <property type="entry name" value="Trans_reg_C"/>
    <property type="match status" value="1"/>
</dbReference>
<dbReference type="PANTHER" id="PTHR35807">
    <property type="entry name" value="TRANSCRIPTIONAL REGULATOR REDD-RELATED"/>
    <property type="match status" value="1"/>
</dbReference>
<dbReference type="InterPro" id="IPR027417">
    <property type="entry name" value="P-loop_NTPase"/>
</dbReference>
<evidence type="ECO:0000256" key="2">
    <source>
        <dbReference type="ARBA" id="ARBA00023012"/>
    </source>
</evidence>
<dbReference type="Gene3D" id="3.40.50.300">
    <property type="entry name" value="P-loop containing nucleotide triphosphate hydrolases"/>
    <property type="match status" value="1"/>
</dbReference>